<evidence type="ECO:0000313" key="7">
    <source>
        <dbReference type="EMBL" id="MFC7392782.1"/>
    </source>
</evidence>
<evidence type="ECO:0000259" key="5">
    <source>
        <dbReference type="Pfam" id="PF02775"/>
    </source>
</evidence>
<organism evidence="7 8">
    <name type="scientific">Scopulibacillus cellulosilyticus</name>
    <dbReference type="NCBI Taxonomy" id="2665665"/>
    <lineage>
        <taxon>Bacteria</taxon>
        <taxon>Bacillati</taxon>
        <taxon>Bacillota</taxon>
        <taxon>Bacilli</taxon>
        <taxon>Bacillales</taxon>
        <taxon>Sporolactobacillaceae</taxon>
        <taxon>Scopulibacillus</taxon>
    </lineage>
</organism>
<dbReference type="SUPFAM" id="SSF52467">
    <property type="entry name" value="DHS-like NAD/FAD-binding domain"/>
    <property type="match status" value="1"/>
</dbReference>
<dbReference type="PROSITE" id="PS00187">
    <property type="entry name" value="TPP_ENZYMES"/>
    <property type="match status" value="1"/>
</dbReference>
<dbReference type="InterPro" id="IPR029035">
    <property type="entry name" value="DHS-like_NAD/FAD-binding_dom"/>
</dbReference>
<dbReference type="Pfam" id="PF00205">
    <property type="entry name" value="TPP_enzyme_M"/>
    <property type="match status" value="1"/>
</dbReference>
<keyword evidence="2 3" id="KW-0786">Thiamine pyrophosphate</keyword>
<evidence type="ECO:0000259" key="4">
    <source>
        <dbReference type="Pfam" id="PF00205"/>
    </source>
</evidence>
<dbReference type="NCBIfam" id="NF006052">
    <property type="entry name" value="PRK08199.1"/>
    <property type="match status" value="1"/>
</dbReference>
<accession>A0ABW2PVU2</accession>
<dbReference type="Pfam" id="PF02776">
    <property type="entry name" value="TPP_enzyme_N"/>
    <property type="match status" value="1"/>
</dbReference>
<dbReference type="PANTHER" id="PTHR18968:SF120">
    <property type="entry name" value="ACETOLACTATE SYNTHASE LARGE SUBUNIT"/>
    <property type="match status" value="1"/>
</dbReference>
<dbReference type="InterPro" id="IPR012001">
    <property type="entry name" value="Thiamin_PyroP_enz_TPP-bd_dom"/>
</dbReference>
<proteinExistence type="inferred from homology"/>
<feature type="domain" description="Thiamine pyrophosphate enzyme N-terminal TPP-binding" evidence="6">
    <location>
        <begin position="5"/>
        <end position="118"/>
    </location>
</feature>
<dbReference type="Pfam" id="PF02775">
    <property type="entry name" value="TPP_enzyme_C"/>
    <property type="match status" value="1"/>
</dbReference>
<feature type="domain" description="Thiamine pyrophosphate enzyme central" evidence="4">
    <location>
        <begin position="191"/>
        <end position="326"/>
    </location>
</feature>
<dbReference type="InterPro" id="IPR011766">
    <property type="entry name" value="TPP_enzyme_TPP-bd"/>
</dbReference>
<evidence type="ECO:0000313" key="8">
    <source>
        <dbReference type="Proteomes" id="UP001596505"/>
    </source>
</evidence>
<name>A0ABW2PVU2_9BACL</name>
<dbReference type="InterPro" id="IPR045229">
    <property type="entry name" value="TPP_enz"/>
</dbReference>
<comment type="similarity">
    <text evidence="1 3">Belongs to the TPP enzyme family.</text>
</comment>
<dbReference type="Gene3D" id="3.40.50.970">
    <property type="match status" value="2"/>
</dbReference>
<dbReference type="InterPro" id="IPR012000">
    <property type="entry name" value="Thiamin_PyroP_enz_cen_dom"/>
</dbReference>
<dbReference type="Proteomes" id="UP001596505">
    <property type="component" value="Unassembled WGS sequence"/>
</dbReference>
<protein>
    <submittedName>
        <fullName evidence="7">Thiamine pyrophosphate-dependent enzyme</fullName>
    </submittedName>
</protein>
<dbReference type="CDD" id="cd07035">
    <property type="entry name" value="TPP_PYR_POX_like"/>
    <property type="match status" value="1"/>
</dbReference>
<sequence>MTTYMTSAEALIKCLEIEKINHVFCVPGESYLPVLDGLFEHPSIELISGRHEGGVSFMAEGYAKATGKPGIVFATRGVGAGNLSIGVHTAYQDSTPMVVFLGQVHSKFRGREGFQEVDLDQFFAPIAKWTVEIRDAERTPELVQRALRVAQSGRPGPVVVSLPEDVLKEKADMVFAKKFEKSRPLADPSLIENCLSLLEKAKKPVILAGGGIKSSGAEADLTAFAEKMDLPVLSAFRRHDVIANHNGHYAGHLGLGAFNCVLETVKQADVILAIGTRLSEVTTQDYSIISPHQKLIHIDISDQTVGRNFPAEIAVVADAKMALQQLLDSAHEKELSPEQTTWRKDRRNAYVLASSLSPVLEQDHENGCNLKNIFHIIQKLMPENTIITNDAGNFAGWLHSFYQFKEPKTYIGPTSGAMGYGMPAALGAKLADPERHVVSFSGDGGFMMTIQELETAARYNIPIIAIVFNNGMYGTIRMHQEKNYPHRVVGTSLGQVNFNKIAEAVNIESYHISNTIQFEDVLNQLLSGQIEQPVLIEVLMDPEQISVSATIDSIREKAQAKNQSAKI</sequence>
<comment type="caution">
    <text evidence="7">The sequence shown here is derived from an EMBL/GenBank/DDBJ whole genome shotgun (WGS) entry which is preliminary data.</text>
</comment>
<dbReference type="Gene3D" id="3.40.50.1220">
    <property type="entry name" value="TPP-binding domain"/>
    <property type="match status" value="1"/>
</dbReference>
<evidence type="ECO:0000256" key="2">
    <source>
        <dbReference type="ARBA" id="ARBA00023052"/>
    </source>
</evidence>
<dbReference type="InterPro" id="IPR029061">
    <property type="entry name" value="THDP-binding"/>
</dbReference>
<evidence type="ECO:0000256" key="1">
    <source>
        <dbReference type="ARBA" id="ARBA00007812"/>
    </source>
</evidence>
<dbReference type="PANTHER" id="PTHR18968">
    <property type="entry name" value="THIAMINE PYROPHOSPHATE ENZYMES"/>
    <property type="match status" value="1"/>
</dbReference>
<feature type="domain" description="Thiamine pyrophosphate enzyme TPP-binding" evidence="5">
    <location>
        <begin position="390"/>
        <end position="538"/>
    </location>
</feature>
<gene>
    <name evidence="7" type="ORF">ACFQRG_07255</name>
</gene>
<dbReference type="EMBL" id="JBHTCO010000005">
    <property type="protein sequence ID" value="MFC7392782.1"/>
    <property type="molecule type" value="Genomic_DNA"/>
</dbReference>
<dbReference type="SUPFAM" id="SSF52518">
    <property type="entry name" value="Thiamin diphosphate-binding fold (THDP-binding)"/>
    <property type="match status" value="2"/>
</dbReference>
<dbReference type="RefSeq" id="WP_380965191.1">
    <property type="nucleotide sequence ID" value="NZ_JBHTCO010000005.1"/>
</dbReference>
<keyword evidence="8" id="KW-1185">Reference proteome</keyword>
<evidence type="ECO:0000259" key="6">
    <source>
        <dbReference type="Pfam" id="PF02776"/>
    </source>
</evidence>
<evidence type="ECO:0000256" key="3">
    <source>
        <dbReference type="RuleBase" id="RU362132"/>
    </source>
</evidence>
<reference evidence="8" key="1">
    <citation type="journal article" date="2019" name="Int. J. Syst. Evol. Microbiol.">
        <title>The Global Catalogue of Microorganisms (GCM) 10K type strain sequencing project: providing services to taxonomists for standard genome sequencing and annotation.</title>
        <authorList>
            <consortium name="The Broad Institute Genomics Platform"/>
            <consortium name="The Broad Institute Genome Sequencing Center for Infectious Disease"/>
            <person name="Wu L."/>
            <person name="Ma J."/>
        </authorList>
    </citation>
    <scope>NUCLEOTIDE SEQUENCE [LARGE SCALE GENOMIC DNA]</scope>
    <source>
        <strain evidence="8">CGMCC 1.16305</strain>
    </source>
</reference>
<dbReference type="CDD" id="cd00568">
    <property type="entry name" value="TPP_enzymes"/>
    <property type="match status" value="1"/>
</dbReference>
<dbReference type="InterPro" id="IPR000399">
    <property type="entry name" value="TPP-bd_CS"/>
</dbReference>